<dbReference type="InterPro" id="IPR018060">
    <property type="entry name" value="HTH_AraC"/>
</dbReference>
<dbReference type="PANTHER" id="PTHR47894:SF1">
    <property type="entry name" value="HTH-TYPE TRANSCRIPTIONAL REGULATOR VQSM"/>
    <property type="match status" value="1"/>
</dbReference>
<accession>A0A6N9TIE6</accession>
<protein>
    <recommendedName>
        <fullName evidence="2">HTH araC/xylS-type domain-containing protein</fullName>
    </recommendedName>
</protein>
<keyword evidence="1" id="KW-0238">DNA-binding</keyword>
<dbReference type="SMART" id="SM00342">
    <property type="entry name" value="HTH_ARAC"/>
    <property type="match status" value="1"/>
</dbReference>
<evidence type="ECO:0000313" key="3">
    <source>
        <dbReference type="EMBL" id="NDW15855.1"/>
    </source>
</evidence>
<evidence type="ECO:0000259" key="2">
    <source>
        <dbReference type="PROSITE" id="PS01124"/>
    </source>
</evidence>
<evidence type="ECO:0000313" key="4">
    <source>
        <dbReference type="Proteomes" id="UP000471381"/>
    </source>
</evidence>
<dbReference type="GO" id="GO:0005829">
    <property type="term" value="C:cytosol"/>
    <property type="evidence" value="ECO:0007669"/>
    <property type="project" value="TreeGrafter"/>
</dbReference>
<dbReference type="GO" id="GO:0003700">
    <property type="term" value="F:DNA-binding transcription factor activity"/>
    <property type="evidence" value="ECO:0007669"/>
    <property type="project" value="InterPro"/>
</dbReference>
<dbReference type="AlphaFoldDB" id="A0A6N9TIE6"/>
<dbReference type="InterPro" id="IPR032687">
    <property type="entry name" value="AraC-type_N"/>
</dbReference>
<dbReference type="GO" id="GO:0000976">
    <property type="term" value="F:transcription cis-regulatory region binding"/>
    <property type="evidence" value="ECO:0007669"/>
    <property type="project" value="TreeGrafter"/>
</dbReference>
<name>A0A6N9TIE6_9ALTE</name>
<sequence length="344" mass="39384">MHTQPNHPNTIPKSSLLGVTDKHLTAWPLAQAMVDVSISQHIESDALLRGTGLFIEDIANGRSLSAKQLLLLSQRVQKSVKSRDAGLQIGRMLTSSHMLGVLSILLRCRNVAHCVELLSQMRWSCMPLIHWRTYYHDDTVYLVPQDSFGAKENWSFQVEIAFAWMVSIVRQGTDKRFPLSFDFEWARPRNIYDYEEFLGTRLSFEQPVTMIKIPREAWEKRFSLADEEWVTTGVASWSRQPIYALTERIQDLLVQKPDLTAAQIASTLSMSLATLKRRLAEHNMSFKQLSDSIQKQHAIMMVKTCRANTQQLAEAFSVTDTTNLRRFIKRLTGMTLTQIRNSIS</sequence>
<feature type="domain" description="HTH araC/xylS-type" evidence="2">
    <location>
        <begin position="243"/>
        <end position="342"/>
    </location>
</feature>
<organism evidence="3 4">
    <name type="scientific">Alteromonas genovensis</name>
    <dbReference type="NCBI Taxonomy" id="471225"/>
    <lineage>
        <taxon>Bacteria</taxon>
        <taxon>Pseudomonadati</taxon>
        <taxon>Pseudomonadota</taxon>
        <taxon>Gammaproteobacteria</taxon>
        <taxon>Alteromonadales</taxon>
        <taxon>Alteromonadaceae</taxon>
        <taxon>Alteromonas/Salinimonas group</taxon>
        <taxon>Alteromonas</taxon>
    </lineage>
</organism>
<gene>
    <name evidence="3" type="ORF">GTQ48_10030</name>
</gene>
<dbReference type="Proteomes" id="UP000471381">
    <property type="component" value="Unassembled WGS sequence"/>
</dbReference>
<dbReference type="Gene3D" id="1.10.10.60">
    <property type="entry name" value="Homeodomain-like"/>
    <property type="match status" value="1"/>
</dbReference>
<reference evidence="3 4" key="1">
    <citation type="submission" date="2020-01" db="EMBL/GenBank/DDBJ databases">
        <title>Genomes of bacteria type strains.</title>
        <authorList>
            <person name="Chen J."/>
            <person name="Zhu S."/>
            <person name="Yang J."/>
        </authorList>
    </citation>
    <scope>NUCLEOTIDE SEQUENCE [LARGE SCALE GENOMIC DNA]</scope>
    <source>
        <strain evidence="3 4">LMG 24078</strain>
    </source>
</reference>
<dbReference type="PROSITE" id="PS01124">
    <property type="entry name" value="HTH_ARAC_FAMILY_2"/>
    <property type="match status" value="1"/>
</dbReference>
<dbReference type="PANTHER" id="PTHR47894">
    <property type="entry name" value="HTH-TYPE TRANSCRIPTIONAL REGULATOR GADX"/>
    <property type="match status" value="1"/>
</dbReference>
<keyword evidence="4" id="KW-1185">Reference proteome</keyword>
<comment type="caution">
    <text evidence="3">The sequence shown here is derived from an EMBL/GenBank/DDBJ whole genome shotgun (WGS) entry which is preliminary data.</text>
</comment>
<proteinExistence type="predicted"/>
<dbReference type="Pfam" id="PF12625">
    <property type="entry name" value="Arabinose_bd"/>
    <property type="match status" value="1"/>
</dbReference>
<evidence type="ECO:0000256" key="1">
    <source>
        <dbReference type="ARBA" id="ARBA00023125"/>
    </source>
</evidence>
<dbReference type="EMBL" id="JAAAWO010000006">
    <property type="protein sequence ID" value="NDW15855.1"/>
    <property type="molecule type" value="Genomic_DNA"/>
</dbReference>
<dbReference type="RefSeq" id="WP_163106564.1">
    <property type="nucleotide sequence ID" value="NZ_JAAAWO010000006.1"/>
</dbReference>